<dbReference type="AlphaFoldDB" id="A0A921LSW2"/>
<evidence type="ECO:0000256" key="1">
    <source>
        <dbReference type="SAM" id="Phobius"/>
    </source>
</evidence>
<gene>
    <name evidence="2" type="ORF">K8V70_02355</name>
</gene>
<evidence type="ECO:0000313" key="3">
    <source>
        <dbReference type="Proteomes" id="UP000753256"/>
    </source>
</evidence>
<evidence type="ECO:0000313" key="2">
    <source>
        <dbReference type="EMBL" id="HJG36694.1"/>
    </source>
</evidence>
<keyword evidence="1" id="KW-0812">Transmembrane</keyword>
<dbReference type="Proteomes" id="UP000753256">
    <property type="component" value="Unassembled WGS sequence"/>
</dbReference>
<sequence length="70" mass="7484">MLPDINNDRKVSMWEGAAVDAWHTEERRRLGGGPSRQSSGCGNVAFGCALLFDFTVVLGVALVGCANLFV</sequence>
<proteinExistence type="predicted"/>
<keyword evidence="1" id="KW-0472">Membrane</keyword>
<keyword evidence="1" id="KW-1133">Transmembrane helix</keyword>
<reference evidence="2" key="2">
    <citation type="submission" date="2021-09" db="EMBL/GenBank/DDBJ databases">
        <authorList>
            <person name="Gilroy R."/>
        </authorList>
    </citation>
    <scope>NUCLEOTIDE SEQUENCE</scope>
    <source>
        <strain evidence="2">ChiHjej13B12-9602</strain>
    </source>
</reference>
<dbReference type="EMBL" id="DYUZ01000008">
    <property type="protein sequence ID" value="HJG36694.1"/>
    <property type="molecule type" value="Genomic_DNA"/>
</dbReference>
<organism evidence="2 3">
    <name type="scientific">Enorma phocaeensis</name>
    <dbReference type="NCBI Taxonomy" id="1871019"/>
    <lineage>
        <taxon>Bacteria</taxon>
        <taxon>Bacillati</taxon>
        <taxon>Actinomycetota</taxon>
        <taxon>Coriobacteriia</taxon>
        <taxon>Coriobacteriales</taxon>
        <taxon>Coriobacteriaceae</taxon>
        <taxon>Enorma</taxon>
    </lineage>
</organism>
<reference evidence="2" key="1">
    <citation type="journal article" date="2021" name="PeerJ">
        <title>Extensive microbial diversity within the chicken gut microbiome revealed by metagenomics and culture.</title>
        <authorList>
            <person name="Gilroy R."/>
            <person name="Ravi A."/>
            <person name="Getino M."/>
            <person name="Pursley I."/>
            <person name="Horton D.L."/>
            <person name="Alikhan N.F."/>
            <person name="Baker D."/>
            <person name="Gharbi K."/>
            <person name="Hall N."/>
            <person name="Watson M."/>
            <person name="Adriaenssens E.M."/>
            <person name="Foster-Nyarko E."/>
            <person name="Jarju S."/>
            <person name="Secka A."/>
            <person name="Antonio M."/>
            <person name="Oren A."/>
            <person name="Chaudhuri R.R."/>
            <person name="La Ragione R."/>
            <person name="Hildebrand F."/>
            <person name="Pallen M.J."/>
        </authorList>
    </citation>
    <scope>NUCLEOTIDE SEQUENCE</scope>
    <source>
        <strain evidence="2">ChiHjej13B12-9602</strain>
    </source>
</reference>
<dbReference type="RefSeq" id="WP_273189000.1">
    <property type="nucleotide sequence ID" value="NZ_DYUZ01000008.1"/>
</dbReference>
<comment type="caution">
    <text evidence="2">The sequence shown here is derived from an EMBL/GenBank/DDBJ whole genome shotgun (WGS) entry which is preliminary data.</text>
</comment>
<accession>A0A921LSW2</accession>
<name>A0A921LSW2_9ACTN</name>
<feature type="transmembrane region" description="Helical" evidence="1">
    <location>
        <begin position="44"/>
        <end position="69"/>
    </location>
</feature>
<protein>
    <submittedName>
        <fullName evidence="2">Uncharacterized protein</fullName>
    </submittedName>
</protein>